<dbReference type="GO" id="GO:0003700">
    <property type="term" value="F:DNA-binding transcription factor activity"/>
    <property type="evidence" value="ECO:0007669"/>
    <property type="project" value="TreeGrafter"/>
</dbReference>
<name>A0A0E2HB68_9FIRM</name>
<dbReference type="SUPFAM" id="SSF53822">
    <property type="entry name" value="Periplasmic binding protein-like I"/>
    <property type="match status" value="1"/>
</dbReference>
<evidence type="ECO:0000313" key="6">
    <source>
        <dbReference type="Proteomes" id="UP000013085"/>
    </source>
</evidence>
<keyword evidence="3" id="KW-0804">Transcription</keyword>
<dbReference type="Pfam" id="PF13377">
    <property type="entry name" value="Peripla_BP_3"/>
    <property type="match status" value="1"/>
</dbReference>
<evidence type="ECO:0000256" key="2">
    <source>
        <dbReference type="ARBA" id="ARBA00023125"/>
    </source>
</evidence>
<dbReference type="CDD" id="cd01392">
    <property type="entry name" value="HTH_LacI"/>
    <property type="match status" value="1"/>
</dbReference>
<dbReference type="HOGENOM" id="CLU_037628_6_2_9"/>
<dbReference type="SUPFAM" id="SSF47413">
    <property type="entry name" value="lambda repressor-like DNA-binding domains"/>
    <property type="match status" value="1"/>
</dbReference>
<dbReference type="PANTHER" id="PTHR30146:SF109">
    <property type="entry name" value="HTH-TYPE TRANSCRIPTIONAL REGULATOR GALS"/>
    <property type="match status" value="1"/>
</dbReference>
<dbReference type="InterPro" id="IPR010982">
    <property type="entry name" value="Lambda_DNA-bd_dom_sf"/>
</dbReference>
<dbReference type="Proteomes" id="UP000013085">
    <property type="component" value="Unassembled WGS sequence"/>
</dbReference>
<gene>
    <name evidence="5" type="ORF">HMPREF1090_02249</name>
</gene>
<evidence type="ECO:0000259" key="4">
    <source>
        <dbReference type="PROSITE" id="PS50932"/>
    </source>
</evidence>
<evidence type="ECO:0000313" key="5">
    <source>
        <dbReference type="EMBL" id="ENZ15189.1"/>
    </source>
</evidence>
<feature type="domain" description="HTH lacI-type" evidence="4">
    <location>
        <begin position="1"/>
        <end position="57"/>
    </location>
</feature>
<dbReference type="SMART" id="SM00354">
    <property type="entry name" value="HTH_LACI"/>
    <property type="match status" value="1"/>
</dbReference>
<proteinExistence type="predicted"/>
<dbReference type="Gene3D" id="3.40.50.2300">
    <property type="match status" value="2"/>
</dbReference>
<comment type="caution">
    <text evidence="5">The sequence shown here is derived from an EMBL/GenBank/DDBJ whole genome shotgun (WGS) entry which is preliminary data.</text>
</comment>
<keyword evidence="1" id="KW-0805">Transcription regulation</keyword>
<reference evidence="5 6" key="1">
    <citation type="submission" date="2013-01" db="EMBL/GenBank/DDBJ databases">
        <title>The Genome Sequence of Clostridium clostridioforme 90A8.</title>
        <authorList>
            <consortium name="The Broad Institute Genome Sequencing Platform"/>
            <person name="Earl A."/>
            <person name="Ward D."/>
            <person name="Feldgarden M."/>
            <person name="Gevers D."/>
            <person name="Courvalin P."/>
            <person name="Lambert T."/>
            <person name="Walker B."/>
            <person name="Young S.K."/>
            <person name="Zeng Q."/>
            <person name="Gargeya S."/>
            <person name="Fitzgerald M."/>
            <person name="Haas B."/>
            <person name="Abouelleil A."/>
            <person name="Alvarado L."/>
            <person name="Arachchi H.M."/>
            <person name="Berlin A.M."/>
            <person name="Chapman S.B."/>
            <person name="Dewar J."/>
            <person name="Goldberg J."/>
            <person name="Griggs A."/>
            <person name="Gujja S."/>
            <person name="Hansen M."/>
            <person name="Howarth C."/>
            <person name="Imamovic A."/>
            <person name="Larimer J."/>
            <person name="McCowan C."/>
            <person name="Murphy C."/>
            <person name="Neiman D."/>
            <person name="Pearson M."/>
            <person name="Priest M."/>
            <person name="Roberts A."/>
            <person name="Saif S."/>
            <person name="Shea T."/>
            <person name="Sisk P."/>
            <person name="Sykes S."/>
            <person name="Wortman J."/>
            <person name="Nusbaum C."/>
            <person name="Birren B."/>
        </authorList>
    </citation>
    <scope>NUCLEOTIDE SEQUENCE [LARGE SCALE GENOMIC DNA]</scope>
    <source>
        <strain evidence="5 6">90A8</strain>
    </source>
</reference>
<evidence type="ECO:0000256" key="3">
    <source>
        <dbReference type="ARBA" id="ARBA00023163"/>
    </source>
</evidence>
<dbReference type="CDD" id="cd01544">
    <property type="entry name" value="PBP1_GalR"/>
    <property type="match status" value="1"/>
</dbReference>
<dbReference type="GO" id="GO:0000976">
    <property type="term" value="F:transcription cis-regulatory region binding"/>
    <property type="evidence" value="ECO:0007669"/>
    <property type="project" value="TreeGrafter"/>
</dbReference>
<organism evidence="5 6">
    <name type="scientific">[Clostridium] clostridioforme 90A8</name>
    <dbReference type="NCBI Taxonomy" id="999408"/>
    <lineage>
        <taxon>Bacteria</taxon>
        <taxon>Bacillati</taxon>
        <taxon>Bacillota</taxon>
        <taxon>Clostridia</taxon>
        <taxon>Lachnospirales</taxon>
        <taxon>Lachnospiraceae</taxon>
        <taxon>Enterocloster</taxon>
    </lineage>
</organism>
<dbReference type="EMBL" id="AGYR01000023">
    <property type="protein sequence ID" value="ENZ15189.1"/>
    <property type="molecule type" value="Genomic_DNA"/>
</dbReference>
<keyword evidence="2" id="KW-0238">DNA-binding</keyword>
<dbReference type="PROSITE" id="PS50932">
    <property type="entry name" value="HTH_LACI_2"/>
    <property type="match status" value="1"/>
</dbReference>
<evidence type="ECO:0000256" key="1">
    <source>
        <dbReference type="ARBA" id="ARBA00023015"/>
    </source>
</evidence>
<sequence>MTLKEIAAEAGVSVSTVSRVINKSGKSPAGKEVRKRILEIAQRTGYTPNAHARNLKMHSVRENGNACRSIACLFAQAADIGSELARAVLVKGMEEEARIHDYSLKYSLSSLGGFLPPAFDMMANSSVDGIAVIGGSLADTDSTGQYLCHLSQRTPRHIIYTGFEYLDAGLDQIVCDGQRAASDAADRLILSGHRQIAYIGGRGYSVPFLGYCASLKEHGIPCRESCVKLVPISMEGGYLGAGELLKSGLSPTACLCSNDVIAIGAMRAIREFGLTVPGDISIISMDDINVGQYLDPTLTTIHLPLAEMGRMTAKILIDRIEGGHHLPMKIVLPYHMVERESCLSSDAPD</sequence>
<dbReference type="PROSITE" id="PS00356">
    <property type="entry name" value="HTH_LACI_1"/>
    <property type="match status" value="1"/>
</dbReference>
<dbReference type="Gene3D" id="1.10.260.40">
    <property type="entry name" value="lambda repressor-like DNA-binding domains"/>
    <property type="match status" value="1"/>
</dbReference>
<dbReference type="InterPro" id="IPR028082">
    <property type="entry name" value="Peripla_BP_I"/>
</dbReference>
<dbReference type="InterPro" id="IPR046335">
    <property type="entry name" value="LacI/GalR-like_sensor"/>
</dbReference>
<dbReference type="PATRIC" id="fig|999408.3.peg.2416"/>
<dbReference type="Pfam" id="PF00356">
    <property type="entry name" value="LacI"/>
    <property type="match status" value="1"/>
</dbReference>
<dbReference type="InterPro" id="IPR000843">
    <property type="entry name" value="HTH_LacI"/>
</dbReference>
<dbReference type="AlphaFoldDB" id="A0A0E2HB68"/>
<dbReference type="RefSeq" id="WP_002595698.1">
    <property type="nucleotide sequence ID" value="NZ_KB851020.1"/>
</dbReference>
<protein>
    <recommendedName>
        <fullName evidence="4">HTH lacI-type domain-containing protein</fullName>
    </recommendedName>
</protein>
<accession>A0A0E2HB68</accession>
<dbReference type="GeneID" id="57960788"/>
<dbReference type="PANTHER" id="PTHR30146">
    <property type="entry name" value="LACI-RELATED TRANSCRIPTIONAL REPRESSOR"/>
    <property type="match status" value="1"/>
</dbReference>
<dbReference type="PRINTS" id="PR00036">
    <property type="entry name" value="HTHLACI"/>
</dbReference>